<dbReference type="STRING" id="348151.IV55_GL001843"/>
<sequence>MLKDTENLIATKIIRANCPILIAETETGRQINVRLSRAQKHDPLFWQIITDILRERIWVPISKKRHQLVADGWLRPQPAMIAAVASDGIFDYNK</sequence>
<dbReference type="PATRIC" id="fig|348151.3.peg.1895"/>
<comment type="caution">
    <text evidence="2">The sequence shown here is derived from an EMBL/GenBank/DDBJ whole genome shotgun (WGS) entry which is preliminary data.</text>
</comment>
<organism evidence="2 3">
    <name type="scientific">Furfurilactobacillus siliginis</name>
    <dbReference type="NCBI Taxonomy" id="348151"/>
    <lineage>
        <taxon>Bacteria</taxon>
        <taxon>Bacillati</taxon>
        <taxon>Bacillota</taxon>
        <taxon>Bacilli</taxon>
        <taxon>Lactobacillales</taxon>
        <taxon>Lactobacillaceae</taxon>
        <taxon>Furfurilactobacillus</taxon>
    </lineage>
</organism>
<dbReference type="RefSeq" id="WP_057810480.1">
    <property type="nucleotide sequence ID" value="NZ_BJUD01000003.1"/>
</dbReference>
<name>A0A0R2LAP1_9LACO</name>
<dbReference type="Proteomes" id="UP000321429">
    <property type="component" value="Unassembled WGS sequence"/>
</dbReference>
<dbReference type="EMBL" id="BJUD01000003">
    <property type="protein sequence ID" value="GEK27997.1"/>
    <property type="molecule type" value="Genomic_DNA"/>
</dbReference>
<evidence type="ECO:0000313" key="1">
    <source>
        <dbReference type="EMBL" id="GEK27997.1"/>
    </source>
</evidence>
<gene>
    <name evidence="2" type="ORF">IV55_GL001843</name>
    <name evidence="1" type="ORF">LSI01_03080</name>
</gene>
<protein>
    <submittedName>
        <fullName evidence="2">Uncharacterized protein</fullName>
    </submittedName>
</protein>
<dbReference type="EMBL" id="JQCB01000007">
    <property type="protein sequence ID" value="KRN95741.1"/>
    <property type="molecule type" value="Genomic_DNA"/>
</dbReference>
<reference evidence="1 4" key="2">
    <citation type="submission" date="2019-07" db="EMBL/GenBank/DDBJ databases">
        <title>Whole genome shotgun sequence of Lactobacillus siliginis NBRC 101315.</title>
        <authorList>
            <person name="Hosoyama A."/>
            <person name="Uohara A."/>
            <person name="Ohji S."/>
            <person name="Ichikawa N."/>
        </authorList>
    </citation>
    <scope>NUCLEOTIDE SEQUENCE [LARGE SCALE GENOMIC DNA]</scope>
    <source>
        <strain evidence="1 4">NBRC 101315</strain>
    </source>
</reference>
<evidence type="ECO:0000313" key="3">
    <source>
        <dbReference type="Proteomes" id="UP000051139"/>
    </source>
</evidence>
<proteinExistence type="predicted"/>
<accession>A0A0R2LAP1</accession>
<dbReference type="AlphaFoldDB" id="A0A0R2LAP1"/>
<evidence type="ECO:0000313" key="2">
    <source>
        <dbReference type="EMBL" id="KRN95741.1"/>
    </source>
</evidence>
<dbReference type="OrthoDB" id="2156798at2"/>
<dbReference type="Proteomes" id="UP000051139">
    <property type="component" value="Unassembled WGS sequence"/>
</dbReference>
<keyword evidence="3" id="KW-1185">Reference proteome</keyword>
<evidence type="ECO:0000313" key="4">
    <source>
        <dbReference type="Proteomes" id="UP000321429"/>
    </source>
</evidence>
<reference evidence="2 3" key="1">
    <citation type="journal article" date="2015" name="Genome Announc.">
        <title>Expanding the biotechnology potential of lactobacilli through comparative genomics of 213 strains and associated genera.</title>
        <authorList>
            <person name="Sun Z."/>
            <person name="Harris H.M."/>
            <person name="McCann A."/>
            <person name="Guo C."/>
            <person name="Argimon S."/>
            <person name="Zhang W."/>
            <person name="Yang X."/>
            <person name="Jeffery I.B."/>
            <person name="Cooney J.C."/>
            <person name="Kagawa T.F."/>
            <person name="Liu W."/>
            <person name="Song Y."/>
            <person name="Salvetti E."/>
            <person name="Wrobel A."/>
            <person name="Rasinkangas P."/>
            <person name="Parkhill J."/>
            <person name="Rea M.C."/>
            <person name="O'Sullivan O."/>
            <person name="Ritari J."/>
            <person name="Douillard F.P."/>
            <person name="Paul Ross R."/>
            <person name="Yang R."/>
            <person name="Briner A.E."/>
            <person name="Felis G.E."/>
            <person name="de Vos W.M."/>
            <person name="Barrangou R."/>
            <person name="Klaenhammer T.R."/>
            <person name="Caufield P.W."/>
            <person name="Cui Y."/>
            <person name="Zhang H."/>
            <person name="O'Toole P.W."/>
        </authorList>
    </citation>
    <scope>NUCLEOTIDE SEQUENCE [LARGE SCALE GENOMIC DNA]</scope>
    <source>
        <strain evidence="2 3">DSM 22696</strain>
    </source>
</reference>